<reference evidence="2 3" key="1">
    <citation type="journal article" date="2015" name="PLoS Pathog.">
        <title>Leptomonas seymouri: Adaptations to the Dixenous Life Cycle Analyzed by Genome Sequencing, Transcriptome Profiling and Co-infection with Leishmania donovani.</title>
        <authorList>
            <person name="Kraeva N."/>
            <person name="Butenko A."/>
            <person name="Hlavacova J."/>
            <person name="Kostygov A."/>
            <person name="Myskova J."/>
            <person name="Grybchuk D."/>
            <person name="Lestinova T."/>
            <person name="Votypka J."/>
            <person name="Volf P."/>
            <person name="Opperdoes F."/>
            <person name="Flegontov P."/>
            <person name="Lukes J."/>
            <person name="Yurchenko V."/>
        </authorList>
    </citation>
    <scope>NUCLEOTIDE SEQUENCE [LARGE SCALE GENOMIC DNA]</scope>
    <source>
        <strain evidence="2 3">ATCC 30220</strain>
    </source>
</reference>
<accession>A0A0N1I0I2</accession>
<name>A0A0N1I0I2_LEPSE</name>
<keyword evidence="3" id="KW-1185">Reference proteome</keyword>
<dbReference type="Proteomes" id="UP000038009">
    <property type="component" value="Unassembled WGS sequence"/>
</dbReference>
<evidence type="ECO:0000256" key="1">
    <source>
        <dbReference type="SAM" id="Coils"/>
    </source>
</evidence>
<dbReference type="OrthoDB" id="272536at2759"/>
<protein>
    <submittedName>
        <fullName evidence="2">Uncharacterized protein</fullName>
    </submittedName>
</protein>
<keyword evidence="1" id="KW-0175">Coiled coil</keyword>
<dbReference type="OMA" id="TFCMEEL"/>
<feature type="coiled-coil region" evidence="1">
    <location>
        <begin position="246"/>
        <end position="273"/>
    </location>
</feature>
<dbReference type="EMBL" id="LJSK01000273">
    <property type="protein sequence ID" value="KPI84278.1"/>
    <property type="molecule type" value="Genomic_DNA"/>
</dbReference>
<dbReference type="VEuPathDB" id="TriTrypDB:Lsey_0273_0070"/>
<evidence type="ECO:0000313" key="2">
    <source>
        <dbReference type="EMBL" id="KPI84278.1"/>
    </source>
</evidence>
<dbReference type="AlphaFoldDB" id="A0A0N1I0I2"/>
<proteinExistence type="predicted"/>
<comment type="caution">
    <text evidence="2">The sequence shown here is derived from an EMBL/GenBank/DDBJ whole genome shotgun (WGS) entry which is preliminary data.</text>
</comment>
<evidence type="ECO:0000313" key="3">
    <source>
        <dbReference type="Proteomes" id="UP000038009"/>
    </source>
</evidence>
<sequence length="367" mass="40673">MSLRQLAAFGAVGALSVAGMLGGSRWRRVELRRAELNKEYEEVMSGIRTFNEESLSRDQRLSDREKEARETTETVDTLWKDRLDRYGQTNRDLHSYLKALPEAIGAMKGLANHYRYMSEEMPRFMGFDIACLKVHNLALLLEHGRAVGMERVAPTLKEMFAAEPLVQAVCEGINSSSTAVSRPSTIADASATFAFCMEELDRAVANVAAGHAAALEEPPAPTPGPLSDGVRIIVETSQADVLSSGQRQLAERRKELEKMLRRAQRQLHTEEDVRAAVEYTKQLDEHLTAGARRTSVFSGLAPFLSSTSHNAFLAAVRSDAAVKSAVRQVDLWRDSATDFLVNRQAEDALLSYHLLLAETLTKVNELK</sequence>
<organism evidence="2 3">
    <name type="scientific">Leptomonas seymouri</name>
    <dbReference type="NCBI Taxonomy" id="5684"/>
    <lineage>
        <taxon>Eukaryota</taxon>
        <taxon>Discoba</taxon>
        <taxon>Euglenozoa</taxon>
        <taxon>Kinetoplastea</taxon>
        <taxon>Metakinetoplastina</taxon>
        <taxon>Trypanosomatida</taxon>
        <taxon>Trypanosomatidae</taxon>
        <taxon>Leishmaniinae</taxon>
        <taxon>Leptomonas</taxon>
    </lineage>
</organism>
<gene>
    <name evidence="2" type="ORF">ABL78_6669</name>
</gene>